<evidence type="ECO:0000313" key="2">
    <source>
        <dbReference type="Proteomes" id="UP000030152"/>
    </source>
</evidence>
<keyword evidence="2" id="KW-1185">Reference proteome</keyword>
<evidence type="ECO:0000313" key="1">
    <source>
        <dbReference type="EMBL" id="KGO86606.1"/>
    </source>
</evidence>
<dbReference type="EMBL" id="JRLX01000009">
    <property type="protein sequence ID" value="KGO86606.1"/>
    <property type="molecule type" value="Genomic_DNA"/>
</dbReference>
<protein>
    <submittedName>
        <fullName evidence="1">Uncharacterized protein</fullName>
    </submittedName>
</protein>
<organism evidence="1 2">
    <name type="scientific">Flavobacterium rivuli WB 3.3-2 = DSM 21788</name>
    <dbReference type="NCBI Taxonomy" id="1121895"/>
    <lineage>
        <taxon>Bacteria</taxon>
        <taxon>Pseudomonadati</taxon>
        <taxon>Bacteroidota</taxon>
        <taxon>Flavobacteriia</taxon>
        <taxon>Flavobacteriales</taxon>
        <taxon>Flavobacteriaceae</taxon>
        <taxon>Flavobacterium</taxon>
    </lineage>
</organism>
<comment type="caution">
    <text evidence="1">The sequence shown here is derived from an EMBL/GenBank/DDBJ whole genome shotgun (WGS) entry which is preliminary data.</text>
</comment>
<sequence>MVNYSSWPKKKINTTSLRLDLNNPRLSDFTKKLSQAEIIDYLIEKEKIYQLAMDIVTKGYFLNELPIVIKEKEKYHVLEERVIEEFQHLKSYLILI</sequence>
<reference evidence="1 2" key="1">
    <citation type="submission" date="2013-09" db="EMBL/GenBank/DDBJ databases">
        <authorList>
            <person name="Zeng Z."/>
            <person name="Chen C."/>
        </authorList>
    </citation>
    <scope>NUCLEOTIDE SEQUENCE [LARGE SCALE GENOMIC DNA]</scope>
    <source>
        <strain evidence="1 2">WB 3.3-2</strain>
    </source>
</reference>
<accession>A0A0A2M4S6</accession>
<dbReference type="AlphaFoldDB" id="A0A0A2M4S6"/>
<proteinExistence type="predicted"/>
<name>A0A0A2M4S6_9FLAO</name>
<dbReference type="Proteomes" id="UP000030152">
    <property type="component" value="Unassembled WGS sequence"/>
</dbReference>
<dbReference type="STRING" id="1121895.GCA_000378485_03007"/>
<gene>
    <name evidence="1" type="ORF">Q765_10300</name>
</gene>